<dbReference type="Proteomes" id="UP000249239">
    <property type="component" value="Unassembled WGS sequence"/>
</dbReference>
<accession>A0A2W7MSK6</accession>
<dbReference type="NCBIfam" id="NF040494">
    <property type="entry name" value="nitrored_ArsF"/>
    <property type="match status" value="1"/>
</dbReference>
<comment type="caution">
    <text evidence="1">The sequence shown here is derived from an EMBL/GenBank/DDBJ whole genome shotgun (WGS) entry which is preliminary data.</text>
</comment>
<evidence type="ECO:0000313" key="1">
    <source>
        <dbReference type="EMBL" id="PZX10938.1"/>
    </source>
</evidence>
<dbReference type="AlphaFoldDB" id="A0A2W7MSK6"/>
<keyword evidence="2" id="KW-1185">Reference proteome</keyword>
<sequence length="137" mass="15079">MTMVMLLVMGSFSCTAQNGQKKESAVAVDSKIEVYYFHFTRRCMTCNAVESETKNALQLLYPEQLKNGAITFTSINLDDEGSKAVAQKCKAAGQGLLVMAGDKRIDLTSQGFMYAVNNPDKLKQEIKKAIDPLLTSK</sequence>
<dbReference type="InterPro" id="IPR047698">
    <property type="entry name" value="ArsF-like"/>
</dbReference>
<evidence type="ECO:0000313" key="2">
    <source>
        <dbReference type="Proteomes" id="UP000249239"/>
    </source>
</evidence>
<evidence type="ECO:0008006" key="3">
    <source>
        <dbReference type="Google" id="ProtNLM"/>
    </source>
</evidence>
<organism evidence="1 2">
    <name type="scientific">Breznakibacter xylanolyticus</name>
    <dbReference type="NCBI Taxonomy" id="990"/>
    <lineage>
        <taxon>Bacteria</taxon>
        <taxon>Pseudomonadati</taxon>
        <taxon>Bacteroidota</taxon>
        <taxon>Bacteroidia</taxon>
        <taxon>Marinilabiliales</taxon>
        <taxon>Marinilabiliaceae</taxon>
        <taxon>Breznakibacter</taxon>
    </lineage>
</organism>
<proteinExistence type="predicted"/>
<dbReference type="EMBL" id="QKZK01000045">
    <property type="protein sequence ID" value="PZX10938.1"/>
    <property type="molecule type" value="Genomic_DNA"/>
</dbReference>
<reference evidence="1 2" key="1">
    <citation type="submission" date="2018-06" db="EMBL/GenBank/DDBJ databases">
        <title>Genomic Encyclopedia of Archaeal and Bacterial Type Strains, Phase II (KMG-II): from individual species to whole genera.</title>
        <authorList>
            <person name="Goeker M."/>
        </authorList>
    </citation>
    <scope>NUCLEOTIDE SEQUENCE [LARGE SCALE GENOMIC DNA]</scope>
    <source>
        <strain evidence="1 2">DSM 6779</strain>
    </source>
</reference>
<name>A0A2W7MSK6_9BACT</name>
<protein>
    <recommendedName>
        <fullName evidence="3">Thioredoxin domain-containing protein</fullName>
    </recommendedName>
</protein>
<gene>
    <name evidence="1" type="ORF">LX69_03259</name>
</gene>